<reference evidence="1" key="1">
    <citation type="submission" date="2023-08" db="EMBL/GenBank/DDBJ databases">
        <title>A de novo genome assembly of Solanum verrucosum Schlechtendal, a Mexican diploid species geographically isolated from the other diploid A-genome species in potato relatives.</title>
        <authorList>
            <person name="Hosaka K."/>
        </authorList>
    </citation>
    <scope>NUCLEOTIDE SEQUENCE</scope>
    <source>
        <tissue evidence="1">Young leaves</tissue>
    </source>
</reference>
<protein>
    <recommendedName>
        <fullName evidence="3">Reverse transcriptase domain-containing protein</fullName>
    </recommendedName>
</protein>
<dbReference type="AlphaFoldDB" id="A0AAF0U2M6"/>
<keyword evidence="2" id="KW-1185">Reference proteome</keyword>
<evidence type="ECO:0000313" key="1">
    <source>
        <dbReference type="EMBL" id="WMV38155.1"/>
    </source>
</evidence>
<name>A0AAF0U2M6_SOLVR</name>
<proteinExistence type="predicted"/>
<evidence type="ECO:0008006" key="3">
    <source>
        <dbReference type="Google" id="ProtNLM"/>
    </source>
</evidence>
<organism evidence="1 2">
    <name type="scientific">Solanum verrucosum</name>
    <dbReference type="NCBI Taxonomy" id="315347"/>
    <lineage>
        <taxon>Eukaryota</taxon>
        <taxon>Viridiplantae</taxon>
        <taxon>Streptophyta</taxon>
        <taxon>Embryophyta</taxon>
        <taxon>Tracheophyta</taxon>
        <taxon>Spermatophyta</taxon>
        <taxon>Magnoliopsida</taxon>
        <taxon>eudicotyledons</taxon>
        <taxon>Gunneridae</taxon>
        <taxon>Pentapetalae</taxon>
        <taxon>asterids</taxon>
        <taxon>lamiids</taxon>
        <taxon>Solanales</taxon>
        <taxon>Solanaceae</taxon>
        <taxon>Solanoideae</taxon>
        <taxon>Solaneae</taxon>
        <taxon>Solanum</taxon>
    </lineage>
</organism>
<dbReference type="Proteomes" id="UP001234989">
    <property type="component" value="Chromosome 7"/>
</dbReference>
<accession>A0AAF0U2M6</accession>
<dbReference type="EMBL" id="CP133618">
    <property type="protein sequence ID" value="WMV38155.1"/>
    <property type="molecule type" value="Genomic_DNA"/>
</dbReference>
<gene>
    <name evidence="1" type="ORF">MTR67_031540</name>
</gene>
<sequence>MVSEEKNVVINELPEEEEVKNVVFGLNAESAGEPDGYTGKFYQACWNIIAKDMTEMVKSFFCGHELPRALNALHCKEGYKEYGMPKWSPYVNHLAYADDIIIFASADKYSLELIMNTLLEYEKICNLQNKQNREREGEEKQQRWWFIVVIGFHELMELMMFAEDGLREVDQWGRFGCFLVTFWLEKRGSKGWYGSPELASGCEVVYGLFSAGMGRFQVGLVAGRKVGDGGYENGKNWVV</sequence>
<evidence type="ECO:0000313" key="2">
    <source>
        <dbReference type="Proteomes" id="UP001234989"/>
    </source>
</evidence>